<organism evidence="9 10">
    <name type="scientific">Pedococcus ginsenosidimutans</name>
    <dbReference type="NCBI Taxonomy" id="490570"/>
    <lineage>
        <taxon>Bacteria</taxon>
        <taxon>Bacillati</taxon>
        <taxon>Actinomycetota</taxon>
        <taxon>Actinomycetes</taxon>
        <taxon>Micrococcales</taxon>
        <taxon>Intrasporangiaceae</taxon>
        <taxon>Pedococcus</taxon>
    </lineage>
</organism>
<evidence type="ECO:0000256" key="5">
    <source>
        <dbReference type="ARBA" id="ARBA00023136"/>
    </source>
</evidence>
<dbReference type="EMBL" id="BAABLO010000003">
    <property type="protein sequence ID" value="GAA4714809.1"/>
    <property type="molecule type" value="Genomic_DNA"/>
</dbReference>
<dbReference type="Pfam" id="PF06271">
    <property type="entry name" value="RDD"/>
    <property type="match status" value="1"/>
</dbReference>
<comment type="subcellular location">
    <subcellularLocation>
        <location evidence="1">Cell membrane</location>
        <topology evidence="1">Multi-pass membrane protein</topology>
    </subcellularLocation>
</comment>
<evidence type="ECO:0000256" key="7">
    <source>
        <dbReference type="SAM" id="Phobius"/>
    </source>
</evidence>
<evidence type="ECO:0000256" key="6">
    <source>
        <dbReference type="SAM" id="MobiDB-lite"/>
    </source>
</evidence>
<dbReference type="Proteomes" id="UP001500556">
    <property type="component" value="Unassembled WGS sequence"/>
</dbReference>
<dbReference type="InterPro" id="IPR051791">
    <property type="entry name" value="Pra-immunoreactive"/>
</dbReference>
<name>A0ABP8XUF7_9MICO</name>
<feature type="region of interest" description="Disordered" evidence="6">
    <location>
        <begin position="1"/>
        <end position="51"/>
    </location>
</feature>
<dbReference type="PANTHER" id="PTHR36115:SF6">
    <property type="entry name" value="PROLINE-RICH ANTIGEN HOMOLOG"/>
    <property type="match status" value="1"/>
</dbReference>
<accession>A0ABP8XUF7</accession>
<protein>
    <submittedName>
        <fullName evidence="9">RDD family protein</fullName>
    </submittedName>
</protein>
<dbReference type="InterPro" id="IPR010432">
    <property type="entry name" value="RDD"/>
</dbReference>
<keyword evidence="2" id="KW-1003">Cell membrane</keyword>
<proteinExistence type="predicted"/>
<reference evidence="10" key="1">
    <citation type="journal article" date="2019" name="Int. J. Syst. Evol. Microbiol.">
        <title>The Global Catalogue of Microorganisms (GCM) 10K type strain sequencing project: providing services to taxonomists for standard genome sequencing and annotation.</title>
        <authorList>
            <consortium name="The Broad Institute Genomics Platform"/>
            <consortium name="The Broad Institute Genome Sequencing Center for Infectious Disease"/>
            <person name="Wu L."/>
            <person name="Ma J."/>
        </authorList>
    </citation>
    <scope>NUCLEOTIDE SEQUENCE [LARGE SCALE GENOMIC DNA]</scope>
    <source>
        <strain evidence="10">JCM 18961</strain>
    </source>
</reference>
<evidence type="ECO:0000313" key="10">
    <source>
        <dbReference type="Proteomes" id="UP001500556"/>
    </source>
</evidence>
<evidence type="ECO:0000313" key="9">
    <source>
        <dbReference type="EMBL" id="GAA4714809.1"/>
    </source>
</evidence>
<keyword evidence="5 7" id="KW-0472">Membrane</keyword>
<feature type="transmembrane region" description="Helical" evidence="7">
    <location>
        <begin position="86"/>
        <end position="106"/>
    </location>
</feature>
<keyword evidence="10" id="KW-1185">Reference proteome</keyword>
<evidence type="ECO:0000256" key="3">
    <source>
        <dbReference type="ARBA" id="ARBA00022692"/>
    </source>
</evidence>
<comment type="caution">
    <text evidence="9">The sequence shown here is derived from an EMBL/GenBank/DDBJ whole genome shotgun (WGS) entry which is preliminary data.</text>
</comment>
<evidence type="ECO:0000256" key="4">
    <source>
        <dbReference type="ARBA" id="ARBA00022989"/>
    </source>
</evidence>
<feature type="transmembrane region" description="Helical" evidence="7">
    <location>
        <begin position="130"/>
        <end position="153"/>
    </location>
</feature>
<evidence type="ECO:0000256" key="1">
    <source>
        <dbReference type="ARBA" id="ARBA00004651"/>
    </source>
</evidence>
<keyword evidence="3 7" id="KW-0812">Transmembrane</keyword>
<feature type="compositionally biased region" description="Pro residues" evidence="6">
    <location>
        <begin position="1"/>
        <end position="17"/>
    </location>
</feature>
<feature type="domain" description="RDD" evidence="8">
    <location>
        <begin position="71"/>
        <end position="224"/>
    </location>
</feature>
<evidence type="ECO:0000256" key="2">
    <source>
        <dbReference type="ARBA" id="ARBA00022475"/>
    </source>
</evidence>
<sequence length="233" mass="24529">MTDQSYPPPPPPPPGPSSSPQSPGPAWNSPAQTWQQPGQQDPGYQGGGYQGAGYPGGAYPNVPGQGPWGPLAGWGSRVGAMLIDTLVQLIGMVPYLVGAVMFAAGAPDTSSRYDSTTGTVTDVTTRDGNVGLMVAGGLLVLLGFLGMLGIQIWNRSFKQGRTGQSVGKKALGLKLVDERTGQPIGAGMAFVRDLAHVLDGFFYIGYLWPLWDDKRQTFADKILNTVVVQVPKG</sequence>
<keyword evidence="4 7" id="KW-1133">Transmembrane helix</keyword>
<evidence type="ECO:0000259" key="8">
    <source>
        <dbReference type="Pfam" id="PF06271"/>
    </source>
</evidence>
<dbReference type="RefSeq" id="WP_345501462.1">
    <property type="nucleotide sequence ID" value="NZ_BAABLO010000003.1"/>
</dbReference>
<dbReference type="PANTHER" id="PTHR36115">
    <property type="entry name" value="PROLINE-RICH ANTIGEN HOMOLOG-RELATED"/>
    <property type="match status" value="1"/>
</dbReference>
<gene>
    <name evidence="9" type="ORF">GCM10025782_09040</name>
</gene>